<feature type="transmembrane region" description="Helical" evidence="8">
    <location>
        <begin position="66"/>
        <end position="87"/>
    </location>
</feature>
<accession>A0A7S0FLT9</accession>
<feature type="transmembrane region" description="Helical" evidence="8">
    <location>
        <begin position="398"/>
        <end position="417"/>
    </location>
</feature>
<evidence type="ECO:0000256" key="1">
    <source>
        <dbReference type="ARBA" id="ARBA00004141"/>
    </source>
</evidence>
<comment type="similarity">
    <text evidence="2">Belongs to the major facilitator superfamily. Folate-biopterin transporter (TC 2.A.71) family.</text>
</comment>
<keyword evidence="6 8" id="KW-0472">Membrane</keyword>
<feature type="transmembrane region" description="Helical" evidence="8">
    <location>
        <begin position="233"/>
        <end position="253"/>
    </location>
</feature>
<dbReference type="EMBL" id="HBEG01030560">
    <property type="protein sequence ID" value="CAD8367983.1"/>
    <property type="molecule type" value="Transcribed_RNA"/>
</dbReference>
<feature type="transmembrane region" description="Helical" evidence="8">
    <location>
        <begin position="274"/>
        <end position="295"/>
    </location>
</feature>
<evidence type="ECO:0008006" key="10">
    <source>
        <dbReference type="Google" id="ProtNLM"/>
    </source>
</evidence>
<sequence length="574" mass="61627">MPGCAKAVSWREICTDKLDMPSNARLDASPLPHKPSMKSRLLVGSLGVLTMPCQLYKFLTMLWQRFGGYVPMTLLVYGLNQGVAIPYANMARRVLFADVMKLDGATAGRYVAAAAFPWSIKPIFGMLSDAVPIFGYHRTSYIVIAGICGLVAWTSLGLLPLAGSAIVPFLLLANISVCVPDIMIDAKTAELSKAAPEHAPGLQGLSWGAFGIGGLVTCSTAGLLVDILGPRTLFLLINVCSLGVVVPGLLGWLGECHVPLGQRKPNLEWLRKHAIVSLLAAFMSVAAAMLMVLQLTVESQVLRGVATVSFAMLLLIGIFVVLRRVSDVLAKTAAFIFARECLQPAFGEAMFQWLKNCPDGPQFIPTVLSWIDCFGSLGLLLGVTIYNKYLSEVPYRRIFLGAQLAMVISSLLDFVLVKRWNLAIGIPDIVMLIGDDAFSSTMRKFVMIPMFILASKVCPQSIEATLFAMLMALSNFGGTVGDFFGVSMLEAFGVVHGDFENLADVVLAKSLCRFLPMVLVPFLVPNLRPTDSILIDGEAGSVQGAKSDGNLEAGNEDEPGGEGPDSNPEAGDED</sequence>
<evidence type="ECO:0000256" key="2">
    <source>
        <dbReference type="ARBA" id="ARBA00007015"/>
    </source>
</evidence>
<evidence type="ECO:0000256" key="4">
    <source>
        <dbReference type="ARBA" id="ARBA00022692"/>
    </source>
</evidence>
<proteinExistence type="inferred from homology"/>
<evidence type="ECO:0000313" key="9">
    <source>
        <dbReference type="EMBL" id="CAD8367983.1"/>
    </source>
</evidence>
<dbReference type="PANTHER" id="PTHR31585:SF6">
    <property type="entry name" value="FOLATE-BIOPTERIN TRANSPORTER 2-RELATED"/>
    <property type="match status" value="1"/>
</dbReference>
<dbReference type="InterPro" id="IPR039309">
    <property type="entry name" value="BT1"/>
</dbReference>
<keyword evidence="5 8" id="KW-1133">Transmembrane helix</keyword>
<dbReference type="SUPFAM" id="SSF103473">
    <property type="entry name" value="MFS general substrate transporter"/>
    <property type="match status" value="1"/>
</dbReference>
<dbReference type="InterPro" id="IPR036259">
    <property type="entry name" value="MFS_trans_sf"/>
</dbReference>
<feature type="transmembrane region" description="Helical" evidence="8">
    <location>
        <begin position="367"/>
        <end position="386"/>
    </location>
</feature>
<feature type="transmembrane region" description="Helical" evidence="8">
    <location>
        <begin position="205"/>
        <end position="227"/>
    </location>
</feature>
<evidence type="ECO:0000256" key="8">
    <source>
        <dbReference type="SAM" id="Phobius"/>
    </source>
</evidence>
<comment type="subcellular location">
    <subcellularLocation>
        <location evidence="1">Membrane</location>
        <topology evidence="1">Multi-pass membrane protein</topology>
    </subcellularLocation>
</comment>
<dbReference type="PANTHER" id="PTHR31585">
    <property type="entry name" value="FOLATE-BIOPTERIN TRANSPORTER 1, CHLOROPLASTIC"/>
    <property type="match status" value="1"/>
</dbReference>
<feature type="compositionally biased region" description="Low complexity" evidence="7">
    <location>
        <begin position="564"/>
        <end position="574"/>
    </location>
</feature>
<feature type="region of interest" description="Disordered" evidence="7">
    <location>
        <begin position="538"/>
        <end position="574"/>
    </location>
</feature>
<evidence type="ECO:0000256" key="6">
    <source>
        <dbReference type="ARBA" id="ARBA00023136"/>
    </source>
</evidence>
<evidence type="ECO:0000256" key="3">
    <source>
        <dbReference type="ARBA" id="ARBA00022448"/>
    </source>
</evidence>
<feature type="transmembrane region" description="Helical" evidence="8">
    <location>
        <begin position="139"/>
        <end position="159"/>
    </location>
</feature>
<reference evidence="9" key="1">
    <citation type="submission" date="2021-01" db="EMBL/GenBank/DDBJ databases">
        <authorList>
            <person name="Corre E."/>
            <person name="Pelletier E."/>
            <person name="Niang G."/>
            <person name="Scheremetjew M."/>
            <person name="Finn R."/>
            <person name="Kale V."/>
            <person name="Holt S."/>
            <person name="Cochrane G."/>
            <person name="Meng A."/>
            <person name="Brown T."/>
            <person name="Cohen L."/>
        </authorList>
    </citation>
    <scope>NUCLEOTIDE SEQUENCE</scope>
    <source>
        <strain evidence="9">Pbaha01</strain>
    </source>
</reference>
<evidence type="ECO:0000256" key="5">
    <source>
        <dbReference type="ARBA" id="ARBA00022989"/>
    </source>
</evidence>
<organism evidence="9">
    <name type="scientific">Pyrodinium bahamense</name>
    <dbReference type="NCBI Taxonomy" id="73915"/>
    <lineage>
        <taxon>Eukaryota</taxon>
        <taxon>Sar</taxon>
        <taxon>Alveolata</taxon>
        <taxon>Dinophyceae</taxon>
        <taxon>Gonyaulacales</taxon>
        <taxon>Pyrocystaceae</taxon>
        <taxon>Pyrodinium</taxon>
    </lineage>
</organism>
<feature type="transmembrane region" description="Helical" evidence="8">
    <location>
        <begin position="301"/>
        <end position="321"/>
    </location>
</feature>
<feature type="transmembrane region" description="Helical" evidence="8">
    <location>
        <begin position="107"/>
        <end position="127"/>
    </location>
</feature>
<dbReference type="NCBIfam" id="TIGR00788">
    <property type="entry name" value="fbt"/>
    <property type="match status" value="1"/>
</dbReference>
<dbReference type="Pfam" id="PF03092">
    <property type="entry name" value="BT1"/>
    <property type="match status" value="1"/>
</dbReference>
<dbReference type="AlphaFoldDB" id="A0A7S0FLT9"/>
<dbReference type="InterPro" id="IPR004324">
    <property type="entry name" value="FBT"/>
</dbReference>
<dbReference type="GO" id="GO:0016020">
    <property type="term" value="C:membrane"/>
    <property type="evidence" value="ECO:0007669"/>
    <property type="project" value="UniProtKB-SubCell"/>
</dbReference>
<keyword evidence="4 8" id="KW-0812">Transmembrane</keyword>
<evidence type="ECO:0000256" key="7">
    <source>
        <dbReference type="SAM" id="MobiDB-lite"/>
    </source>
</evidence>
<name>A0A7S0FLT9_9DINO</name>
<dbReference type="CDD" id="cd17484">
    <property type="entry name" value="MFS_FBT"/>
    <property type="match status" value="1"/>
</dbReference>
<gene>
    <name evidence="9" type="ORF">PBAH0796_LOCUS18649</name>
</gene>
<protein>
    <recommendedName>
        <fullName evidence="10">Folate/biopterin transporter</fullName>
    </recommendedName>
</protein>
<keyword evidence="3" id="KW-0813">Transport</keyword>